<dbReference type="InterPro" id="IPR012677">
    <property type="entry name" value="Nucleotide-bd_a/b_plait_sf"/>
</dbReference>
<accession>A0A7I5E8M9</accession>
<keyword evidence="1" id="KW-0694">RNA-binding</keyword>
<dbReference type="SUPFAM" id="SSF54928">
    <property type="entry name" value="RNA-binding domain, RBD"/>
    <property type="match status" value="1"/>
</dbReference>
<proteinExistence type="predicted"/>
<dbReference type="GO" id="GO:0005634">
    <property type="term" value="C:nucleus"/>
    <property type="evidence" value="ECO:0007669"/>
    <property type="project" value="TreeGrafter"/>
</dbReference>
<keyword evidence="2" id="KW-1185">Reference proteome</keyword>
<dbReference type="PANTHER" id="PTHR14398">
    <property type="entry name" value="RNA RECOGNITION RRM/RNP DOMAIN"/>
    <property type="match status" value="1"/>
</dbReference>
<dbReference type="PANTHER" id="PTHR14398:SF0">
    <property type="entry name" value="ZINC FINGER PROTEIN SWM"/>
    <property type="match status" value="1"/>
</dbReference>
<sequence length="128" mass="14276">MKPFAHEIVKNLPGSTCSGDVDAKRQSAVIAVKRFKLSDTDALVEHMGQFGEIMNIEVIKGKDPKVPLTFRNREDADEAIVDGGLFKGTMLDVTWHWRSDGSRENSPLSADKMLASIPQSEVRHWKVL</sequence>
<dbReference type="AlphaFoldDB" id="A0A7I5E8M9"/>
<dbReference type="WBParaSite" id="HCON_00070610-00001">
    <property type="protein sequence ID" value="HCON_00070610-00001"/>
    <property type="gene ID" value="HCON_00070610"/>
</dbReference>
<dbReference type="Gene3D" id="3.30.70.330">
    <property type="match status" value="1"/>
</dbReference>
<organism evidence="2 3">
    <name type="scientific">Haemonchus contortus</name>
    <name type="common">Barber pole worm</name>
    <dbReference type="NCBI Taxonomy" id="6289"/>
    <lineage>
        <taxon>Eukaryota</taxon>
        <taxon>Metazoa</taxon>
        <taxon>Ecdysozoa</taxon>
        <taxon>Nematoda</taxon>
        <taxon>Chromadorea</taxon>
        <taxon>Rhabditida</taxon>
        <taxon>Rhabditina</taxon>
        <taxon>Rhabditomorpha</taxon>
        <taxon>Strongyloidea</taxon>
        <taxon>Trichostrongylidae</taxon>
        <taxon>Haemonchus</taxon>
    </lineage>
</organism>
<dbReference type="InterPro" id="IPR045137">
    <property type="entry name" value="RBM26/27"/>
</dbReference>
<dbReference type="Proteomes" id="UP000025227">
    <property type="component" value="Unplaced"/>
</dbReference>
<name>A0A7I5E8M9_HAECO</name>
<dbReference type="GO" id="GO:0003723">
    <property type="term" value="F:RNA binding"/>
    <property type="evidence" value="ECO:0007669"/>
    <property type="project" value="UniProtKB-KW"/>
</dbReference>
<protein>
    <submittedName>
        <fullName evidence="3">RRM domain-containing protein</fullName>
    </submittedName>
</protein>
<reference evidence="3" key="1">
    <citation type="submission" date="2020-12" db="UniProtKB">
        <authorList>
            <consortium name="WormBaseParasite"/>
        </authorList>
    </citation>
    <scope>IDENTIFICATION</scope>
    <source>
        <strain evidence="3">MHco3</strain>
    </source>
</reference>
<evidence type="ECO:0000256" key="1">
    <source>
        <dbReference type="ARBA" id="ARBA00022884"/>
    </source>
</evidence>
<evidence type="ECO:0000313" key="3">
    <source>
        <dbReference type="WBParaSite" id="HCON_00070610-00001"/>
    </source>
</evidence>
<evidence type="ECO:0000313" key="2">
    <source>
        <dbReference type="Proteomes" id="UP000025227"/>
    </source>
</evidence>
<dbReference type="OrthoDB" id="10458992at2759"/>
<dbReference type="InterPro" id="IPR035979">
    <property type="entry name" value="RBD_domain_sf"/>
</dbReference>